<dbReference type="RefSeq" id="WP_099261089.1">
    <property type="nucleotide sequence ID" value="NZ_NIZW01000009.1"/>
</dbReference>
<evidence type="ECO:0000256" key="2">
    <source>
        <dbReference type="ARBA" id="ARBA00022801"/>
    </source>
</evidence>
<evidence type="ECO:0000256" key="3">
    <source>
        <dbReference type="ARBA" id="ARBA00022806"/>
    </source>
</evidence>
<feature type="region of interest" description="Disordered" evidence="6">
    <location>
        <begin position="379"/>
        <end position="409"/>
    </location>
</feature>
<evidence type="ECO:0000256" key="6">
    <source>
        <dbReference type="SAM" id="MobiDB-lite"/>
    </source>
</evidence>
<accession>A0A2G1W6X0</accession>
<dbReference type="SMART" id="SM00490">
    <property type="entry name" value="HELICc"/>
    <property type="match status" value="1"/>
</dbReference>
<evidence type="ECO:0000259" key="7">
    <source>
        <dbReference type="PROSITE" id="PS51192"/>
    </source>
</evidence>
<dbReference type="GO" id="GO:0004386">
    <property type="term" value="F:helicase activity"/>
    <property type="evidence" value="ECO:0007669"/>
    <property type="project" value="UniProtKB-KW"/>
</dbReference>
<dbReference type="CDD" id="cd18793">
    <property type="entry name" value="SF2_C_SNF"/>
    <property type="match status" value="1"/>
</dbReference>
<comment type="caution">
    <text evidence="9">The sequence shown here is derived from an EMBL/GenBank/DDBJ whole genome shotgun (WGS) entry which is preliminary data.</text>
</comment>
<dbReference type="CDD" id="cd18011">
    <property type="entry name" value="DEXDc_RapA"/>
    <property type="match status" value="1"/>
</dbReference>
<dbReference type="Pfam" id="PF00176">
    <property type="entry name" value="SNF2-rel_dom"/>
    <property type="match status" value="1"/>
</dbReference>
<proteinExistence type="predicted"/>
<reference evidence="9 10" key="1">
    <citation type="submission" date="2017-06" db="EMBL/GenBank/DDBJ databases">
        <title>Description of Rhodopirellula bahusiensis sp. nov.</title>
        <authorList>
            <person name="Kizina J."/>
            <person name="Harder J."/>
        </authorList>
    </citation>
    <scope>NUCLEOTIDE SEQUENCE [LARGE SCALE GENOMIC DNA]</scope>
    <source>
        <strain evidence="9 10">SWK21</strain>
    </source>
</reference>
<dbReference type="GO" id="GO:0005524">
    <property type="term" value="F:ATP binding"/>
    <property type="evidence" value="ECO:0007669"/>
    <property type="project" value="UniProtKB-KW"/>
</dbReference>
<dbReference type="GeneID" id="90609026"/>
<dbReference type="SUPFAM" id="SSF52540">
    <property type="entry name" value="P-loop containing nucleoside triphosphate hydrolases"/>
    <property type="match status" value="2"/>
</dbReference>
<keyword evidence="1" id="KW-0547">Nucleotide-binding</keyword>
<feature type="compositionally biased region" description="Polar residues" evidence="6">
    <location>
        <begin position="390"/>
        <end position="409"/>
    </location>
</feature>
<dbReference type="OrthoDB" id="9814088at2"/>
<dbReference type="Gene3D" id="3.40.50.10810">
    <property type="entry name" value="Tandem AAA-ATPase domain"/>
    <property type="match status" value="1"/>
</dbReference>
<sequence>MTPYHSQYWAHLLTLKGAGGTIENLTRSISNARVDLNPHQIDAALFALRSPLSKGAILADEVGLGKTIEAGIVLSQRWAERKRRILLIVPATLRKQWQQELDEKFYLPSLVLDGAMFNRLRKQGETNPFMQDDKIVICSYHFISAKAPSVQGVPWDLVVIDEAHRLRNVFKPQSKMARRIADSIGPAHKLLLTATPLQNSLMELYGLVSIIDEHVFGDAASFRDQFVRTGSEAERNSQLRNRLNPVCIRTLRKQVVEYVSYTKRIPITQDFTPSDDEHQLYESVSAFLQRENLVSLPASQRHLITLVLRKLLASSTFAIAGTLQGLVGRLRAMQKDLPKQQNQTALVIEAVEENYADDDSLLIDESDFESICELQDEWEPDEETDGVAEQVTSAEPVTTTQPQKTPANTEQDYIDPKLLEEELQELLGFSKLASRITINAKGEALIPALEIALRRAAELGAERKAVIFTESRRTQTYLFDLLSKKGYEGELVLMNGSNADPLSKQVYEDWLKRHAGQECVSGSKAVDIKAAIVEEFKDRASILIATEAAAEGVNLQFCSLVVNFDLPWNPQRIEQRIGRCHRYGQKHDVVVVNFLNRRNQADERVFEILSEKFTLFDGVFGASDQVLGALESGVDIERRIAAVYQTCRNPAQIAAAFDQLQSDLDAQIQVRMDDTRQVLLENFDEEVAARLKVHRDKTLESLGERERWLLNLTRSELNGDATFDPNEPRFKYQGKVAHSGYYHFDWRKANENGDAFYRQGHPLATAIIESAIQRKLDSATLNFNYSAYGSVVSVLEPLLGQSGWLELSKLTINSLDVEEFLLLTGVTDDGTVLDADVCGKLLSIPATVEDSVAGSLPDLSASRDTEMTKRVREVEQRNMKHFDEEVLKLDHWSDDLKQGLEREIKELDKEIREARKVAALAASLAEKLEAQKQIKSLESNRKEKRKRLYEAQDEIDNRRDELIGQIEVQLGQQKSVSNLFTIRWALN</sequence>
<protein>
    <submittedName>
        <fullName evidence="9">DEAD/DEAH box helicase</fullName>
    </submittedName>
</protein>
<evidence type="ECO:0000259" key="8">
    <source>
        <dbReference type="PROSITE" id="PS51194"/>
    </source>
</evidence>
<dbReference type="InterPro" id="IPR001650">
    <property type="entry name" value="Helicase_C-like"/>
</dbReference>
<dbReference type="GO" id="GO:0016787">
    <property type="term" value="F:hydrolase activity"/>
    <property type="evidence" value="ECO:0007669"/>
    <property type="project" value="UniProtKB-KW"/>
</dbReference>
<dbReference type="Pfam" id="PF00271">
    <property type="entry name" value="Helicase_C"/>
    <property type="match status" value="1"/>
</dbReference>
<organism evidence="9 10">
    <name type="scientific">Rhodopirellula bahusiensis</name>
    <dbReference type="NCBI Taxonomy" id="2014065"/>
    <lineage>
        <taxon>Bacteria</taxon>
        <taxon>Pseudomonadati</taxon>
        <taxon>Planctomycetota</taxon>
        <taxon>Planctomycetia</taxon>
        <taxon>Pirellulales</taxon>
        <taxon>Pirellulaceae</taxon>
        <taxon>Rhodopirellula</taxon>
    </lineage>
</organism>
<keyword evidence="3 9" id="KW-0347">Helicase</keyword>
<dbReference type="PANTHER" id="PTHR10799">
    <property type="entry name" value="SNF2/RAD54 HELICASE FAMILY"/>
    <property type="match status" value="1"/>
</dbReference>
<evidence type="ECO:0000313" key="10">
    <source>
        <dbReference type="Proteomes" id="UP000225740"/>
    </source>
</evidence>
<evidence type="ECO:0000256" key="1">
    <source>
        <dbReference type="ARBA" id="ARBA00022741"/>
    </source>
</evidence>
<dbReference type="InterPro" id="IPR027417">
    <property type="entry name" value="P-loop_NTPase"/>
</dbReference>
<keyword evidence="4" id="KW-0067">ATP-binding</keyword>
<keyword evidence="2" id="KW-0378">Hydrolase</keyword>
<evidence type="ECO:0000256" key="5">
    <source>
        <dbReference type="SAM" id="Coils"/>
    </source>
</evidence>
<feature type="domain" description="Helicase ATP-binding" evidence="7">
    <location>
        <begin position="47"/>
        <end position="214"/>
    </location>
</feature>
<keyword evidence="5" id="KW-0175">Coiled coil</keyword>
<name>A0A2G1W6X0_9BACT</name>
<dbReference type="InterPro" id="IPR014001">
    <property type="entry name" value="Helicase_ATP-bd"/>
</dbReference>
<evidence type="ECO:0000256" key="4">
    <source>
        <dbReference type="ARBA" id="ARBA00022840"/>
    </source>
</evidence>
<keyword evidence="10" id="KW-1185">Reference proteome</keyword>
<feature type="domain" description="Helicase C-terminal" evidence="8">
    <location>
        <begin position="452"/>
        <end position="627"/>
    </location>
</feature>
<dbReference type="InterPro" id="IPR057342">
    <property type="entry name" value="DEXDc_RapA"/>
</dbReference>
<dbReference type="InterPro" id="IPR000330">
    <property type="entry name" value="SNF2_N"/>
</dbReference>
<dbReference type="AlphaFoldDB" id="A0A2G1W6X0"/>
<gene>
    <name evidence="9" type="ORF">CEE69_12980</name>
</gene>
<dbReference type="Proteomes" id="UP000225740">
    <property type="component" value="Unassembled WGS sequence"/>
</dbReference>
<dbReference type="SMART" id="SM00487">
    <property type="entry name" value="DEXDc"/>
    <property type="match status" value="1"/>
</dbReference>
<dbReference type="PROSITE" id="PS51192">
    <property type="entry name" value="HELICASE_ATP_BIND_1"/>
    <property type="match status" value="1"/>
</dbReference>
<dbReference type="InterPro" id="IPR049730">
    <property type="entry name" value="SNF2/RAD54-like_C"/>
</dbReference>
<dbReference type="InterPro" id="IPR038718">
    <property type="entry name" value="SNF2-like_sf"/>
</dbReference>
<dbReference type="Gene3D" id="3.40.50.300">
    <property type="entry name" value="P-loop containing nucleotide triphosphate hydrolases"/>
    <property type="match status" value="1"/>
</dbReference>
<evidence type="ECO:0000313" key="9">
    <source>
        <dbReference type="EMBL" id="PHQ34785.1"/>
    </source>
</evidence>
<dbReference type="PROSITE" id="PS51194">
    <property type="entry name" value="HELICASE_CTER"/>
    <property type="match status" value="1"/>
</dbReference>
<feature type="coiled-coil region" evidence="5">
    <location>
        <begin position="897"/>
        <end position="961"/>
    </location>
</feature>
<dbReference type="EMBL" id="NIZW01000009">
    <property type="protein sequence ID" value="PHQ34785.1"/>
    <property type="molecule type" value="Genomic_DNA"/>
</dbReference>